<gene>
    <name evidence="5" type="ORF">C8C77_1056</name>
</gene>
<dbReference type="InterPro" id="IPR009057">
    <property type="entry name" value="Homeodomain-like_sf"/>
</dbReference>
<dbReference type="Proteomes" id="UP000294697">
    <property type="component" value="Unassembled WGS sequence"/>
</dbReference>
<dbReference type="GO" id="GO:0003700">
    <property type="term" value="F:DNA-binding transcription factor activity"/>
    <property type="evidence" value="ECO:0007669"/>
    <property type="project" value="InterPro"/>
</dbReference>
<evidence type="ECO:0000256" key="1">
    <source>
        <dbReference type="ARBA" id="ARBA00023015"/>
    </source>
</evidence>
<sequence length="290" mass="35019">MYSKNCSLQNNFLDIKYTRSDIISSTEKFNMHLHDFYEIYYFLEGDVTYYIEGHGYQMEANSLLIINNKELHKPIFNKELPYERIVIHFFPWVLSKYDSYDFNLLECFENRKEAHHNKIIDKNKEIFNYFKKITQYVQNKSLESELMVETLFIQMLVLINKKFNKKTVENNNFIKYNRRILEIITYINSNIEKSLSLNLLAEEFYLNKSYLSHIFKKNTGFSVLQYIHYKKIMTAKRLLLDNNSCSEVSSKLNFGDYSTFYRSFKREVGISPQEYQKQRSAIEKYQFFND</sequence>
<dbReference type="InterPro" id="IPR037923">
    <property type="entry name" value="HTH-like"/>
</dbReference>
<dbReference type="OrthoDB" id="9774814at2"/>
<reference evidence="5 6" key="1">
    <citation type="submission" date="2019-03" db="EMBL/GenBank/DDBJ databases">
        <title>Subsurface microbial communities from deep shales in Ohio and West Virginia, USA.</title>
        <authorList>
            <person name="Wrighton K."/>
        </authorList>
    </citation>
    <scope>NUCLEOTIDE SEQUENCE [LARGE SCALE GENOMIC DNA]</scope>
    <source>
        <strain evidence="5 6">MSL9.2</strain>
    </source>
</reference>
<protein>
    <submittedName>
        <fullName evidence="5">AraC-like DNA-binding protein</fullName>
    </submittedName>
</protein>
<keyword evidence="3" id="KW-0804">Transcription</keyword>
<dbReference type="SUPFAM" id="SSF51215">
    <property type="entry name" value="Regulatory protein AraC"/>
    <property type="match status" value="1"/>
</dbReference>
<dbReference type="Pfam" id="PF02311">
    <property type="entry name" value="AraC_binding"/>
    <property type="match status" value="1"/>
</dbReference>
<evidence type="ECO:0000256" key="3">
    <source>
        <dbReference type="ARBA" id="ARBA00023163"/>
    </source>
</evidence>
<dbReference type="InterPro" id="IPR018060">
    <property type="entry name" value="HTH_AraC"/>
</dbReference>
<dbReference type="SMART" id="SM00342">
    <property type="entry name" value="HTH_ARAC"/>
    <property type="match status" value="1"/>
</dbReference>
<dbReference type="PANTHER" id="PTHR43280">
    <property type="entry name" value="ARAC-FAMILY TRANSCRIPTIONAL REGULATOR"/>
    <property type="match status" value="1"/>
</dbReference>
<keyword evidence="2 5" id="KW-0238">DNA-binding</keyword>
<dbReference type="AlphaFoldDB" id="A0A4R7Z5H4"/>
<evidence type="ECO:0000259" key="4">
    <source>
        <dbReference type="PROSITE" id="PS01124"/>
    </source>
</evidence>
<dbReference type="Gene3D" id="2.60.120.10">
    <property type="entry name" value="Jelly Rolls"/>
    <property type="match status" value="1"/>
</dbReference>
<accession>A0A4R7Z5H4</accession>
<comment type="caution">
    <text evidence="5">The sequence shown here is derived from an EMBL/GenBank/DDBJ whole genome shotgun (WGS) entry which is preliminary data.</text>
</comment>
<dbReference type="RefSeq" id="WP_111570622.1">
    <property type="nucleotide sequence ID" value="NZ_QLME01000001.1"/>
</dbReference>
<dbReference type="SUPFAM" id="SSF46689">
    <property type="entry name" value="Homeodomain-like"/>
    <property type="match status" value="2"/>
</dbReference>
<dbReference type="PROSITE" id="PS01124">
    <property type="entry name" value="HTH_ARAC_FAMILY_2"/>
    <property type="match status" value="1"/>
</dbReference>
<dbReference type="InterPro" id="IPR014710">
    <property type="entry name" value="RmlC-like_jellyroll"/>
</dbReference>
<proteinExistence type="predicted"/>
<dbReference type="Pfam" id="PF12833">
    <property type="entry name" value="HTH_18"/>
    <property type="match status" value="1"/>
</dbReference>
<evidence type="ECO:0000313" key="6">
    <source>
        <dbReference type="Proteomes" id="UP000294697"/>
    </source>
</evidence>
<organism evidence="5 6">
    <name type="scientific">Halanaerobium saccharolyticum</name>
    <dbReference type="NCBI Taxonomy" id="43595"/>
    <lineage>
        <taxon>Bacteria</taxon>
        <taxon>Bacillati</taxon>
        <taxon>Bacillota</taxon>
        <taxon>Clostridia</taxon>
        <taxon>Halanaerobiales</taxon>
        <taxon>Halanaerobiaceae</taxon>
        <taxon>Halanaerobium</taxon>
    </lineage>
</organism>
<dbReference type="GO" id="GO:0043565">
    <property type="term" value="F:sequence-specific DNA binding"/>
    <property type="evidence" value="ECO:0007669"/>
    <property type="project" value="InterPro"/>
</dbReference>
<dbReference type="InterPro" id="IPR003313">
    <property type="entry name" value="AraC-bd"/>
</dbReference>
<feature type="domain" description="HTH araC/xylS-type" evidence="4">
    <location>
        <begin position="181"/>
        <end position="278"/>
    </location>
</feature>
<dbReference type="PANTHER" id="PTHR43280:SF34">
    <property type="entry name" value="ARAC-FAMILY TRANSCRIPTIONAL REGULATOR"/>
    <property type="match status" value="1"/>
</dbReference>
<keyword evidence="1" id="KW-0805">Transcription regulation</keyword>
<name>A0A4R7Z5H4_9FIRM</name>
<evidence type="ECO:0000313" key="5">
    <source>
        <dbReference type="EMBL" id="TDW06370.1"/>
    </source>
</evidence>
<evidence type="ECO:0000256" key="2">
    <source>
        <dbReference type="ARBA" id="ARBA00023125"/>
    </source>
</evidence>
<dbReference type="Gene3D" id="1.10.10.60">
    <property type="entry name" value="Homeodomain-like"/>
    <property type="match status" value="2"/>
</dbReference>
<dbReference type="EMBL" id="SODA01000005">
    <property type="protein sequence ID" value="TDW06370.1"/>
    <property type="molecule type" value="Genomic_DNA"/>
</dbReference>